<dbReference type="PROSITE" id="PS50882">
    <property type="entry name" value="YTH"/>
    <property type="match status" value="1"/>
</dbReference>
<evidence type="ECO:0000313" key="3">
    <source>
        <dbReference type="EMBL" id="MBX01255.1"/>
    </source>
</evidence>
<dbReference type="EMBL" id="GGEC01020771">
    <property type="protein sequence ID" value="MBX01255.1"/>
    <property type="molecule type" value="Transcribed_RNA"/>
</dbReference>
<name>A0A2P2K697_RHIMU</name>
<dbReference type="CDD" id="cd21134">
    <property type="entry name" value="YTH"/>
    <property type="match status" value="1"/>
</dbReference>
<keyword evidence="1" id="KW-0694">RNA-binding</keyword>
<dbReference type="GO" id="GO:0061157">
    <property type="term" value="P:mRNA destabilization"/>
    <property type="evidence" value="ECO:0007669"/>
    <property type="project" value="TreeGrafter"/>
</dbReference>
<dbReference type="InterPro" id="IPR045168">
    <property type="entry name" value="YTH_prot"/>
</dbReference>
<proteinExistence type="inferred from homology"/>
<evidence type="ECO:0000256" key="1">
    <source>
        <dbReference type="RuleBase" id="RU369095"/>
    </source>
</evidence>
<dbReference type="Pfam" id="PF04146">
    <property type="entry name" value="YTH"/>
    <property type="match status" value="1"/>
</dbReference>
<evidence type="ECO:0000259" key="2">
    <source>
        <dbReference type="PROSITE" id="PS50882"/>
    </source>
</evidence>
<organism evidence="3">
    <name type="scientific">Rhizophora mucronata</name>
    <name type="common">Asiatic mangrove</name>
    <dbReference type="NCBI Taxonomy" id="61149"/>
    <lineage>
        <taxon>Eukaryota</taxon>
        <taxon>Viridiplantae</taxon>
        <taxon>Streptophyta</taxon>
        <taxon>Embryophyta</taxon>
        <taxon>Tracheophyta</taxon>
        <taxon>Spermatophyta</taxon>
        <taxon>Magnoliopsida</taxon>
        <taxon>eudicotyledons</taxon>
        <taxon>Gunneridae</taxon>
        <taxon>Pentapetalae</taxon>
        <taxon>rosids</taxon>
        <taxon>fabids</taxon>
        <taxon>Malpighiales</taxon>
        <taxon>Rhizophoraceae</taxon>
        <taxon>Rhizophora</taxon>
    </lineage>
</organism>
<dbReference type="PANTHER" id="PTHR12357">
    <property type="entry name" value="YTH YT521-B HOMOLOGY DOMAIN-CONTAINING"/>
    <property type="match status" value="1"/>
</dbReference>
<sequence>MANESKLEKPELISTGLKSVPVSEIVENDLAPGKDVISSDSKLVPSVTKDEVDANSSIKVKTGQDSGGENGVFYPPTSNYNYCYPGSSGSYVQLDDHNLQADGSRTSVQSDNSSLVYYFPGYPYASGAVVGVDGQSVGQQSYYPSSGYLQNPLSFGWDSTYVSNVPNGNADFGNRRYGSASTTFAKANSLKAMKDGGKNAGKVPKSAYIPLNKASPLGSDLSAGHFNGYHSGGKSSSFSGQRQGHFLHGGSINYGPNGRAWNGNDTNRRDRFNKNNDFEKMTELTCGPRASNRNASFNSSDKKEDLGVLLRRDQYNQPDFKIEYTNAKFYVIKSYSEDDIHKSIKYDVWSSTPNGNKKLDAAFRDAEGMSSSQTGTKCPIFLFFSVSWGSIYLHCSEPL</sequence>
<reference evidence="3" key="1">
    <citation type="submission" date="2018-02" db="EMBL/GenBank/DDBJ databases">
        <title>Rhizophora mucronata_Transcriptome.</title>
        <authorList>
            <person name="Meera S.P."/>
            <person name="Sreeshan A."/>
            <person name="Augustine A."/>
        </authorList>
    </citation>
    <scope>NUCLEOTIDE SEQUENCE</scope>
    <source>
        <tissue evidence="3">Leaf</tissue>
    </source>
</reference>
<dbReference type="GO" id="GO:1990247">
    <property type="term" value="F:N6-methyladenosine-containing RNA reader activity"/>
    <property type="evidence" value="ECO:0007669"/>
    <property type="project" value="UniProtKB-UniRule"/>
</dbReference>
<dbReference type="AlphaFoldDB" id="A0A2P2K697"/>
<accession>A0A2P2K697</accession>
<feature type="domain" description="YTH" evidence="2">
    <location>
        <begin position="327"/>
        <end position="399"/>
    </location>
</feature>
<protein>
    <recommendedName>
        <fullName evidence="1">YTH domain-containing family protein</fullName>
    </recommendedName>
</protein>
<dbReference type="Gene3D" id="3.10.590.10">
    <property type="entry name" value="ph1033 like domains"/>
    <property type="match status" value="1"/>
</dbReference>
<comment type="function">
    <text evidence="1">Specifically recognizes and binds N6-methyladenosine (m6A)-containing RNAs, and regulates mRNA stability. M6A is a modification present at internal sites of mRNAs and some non-coding RNAs and plays a role in mRNA stability and processing.</text>
</comment>
<dbReference type="GO" id="GO:0005737">
    <property type="term" value="C:cytoplasm"/>
    <property type="evidence" value="ECO:0007669"/>
    <property type="project" value="TreeGrafter"/>
</dbReference>
<dbReference type="InterPro" id="IPR007275">
    <property type="entry name" value="YTH_domain"/>
</dbReference>
<comment type="similarity">
    <text evidence="1">Belongs to the YTHDF family.</text>
</comment>
<dbReference type="PANTHER" id="PTHR12357:SF95">
    <property type="entry name" value="YTH DOMAIN-CONTAINING FAMILY PROTEIN"/>
    <property type="match status" value="1"/>
</dbReference>
<dbReference type="GO" id="GO:0003729">
    <property type="term" value="F:mRNA binding"/>
    <property type="evidence" value="ECO:0007669"/>
    <property type="project" value="UniProtKB-UniRule"/>
</dbReference>